<comment type="caution">
    <text evidence="1">The sequence shown here is derived from an EMBL/GenBank/DDBJ whole genome shotgun (WGS) entry which is preliminary data.</text>
</comment>
<name>A0A812Q0E2_9DINO</name>
<evidence type="ECO:0000313" key="1">
    <source>
        <dbReference type="EMBL" id="CAE7378084.1"/>
    </source>
</evidence>
<protein>
    <submittedName>
        <fullName evidence="1">PrmC protein</fullName>
    </submittedName>
</protein>
<reference evidence="1" key="1">
    <citation type="submission" date="2021-02" db="EMBL/GenBank/DDBJ databases">
        <authorList>
            <person name="Dougan E. K."/>
            <person name="Rhodes N."/>
            <person name="Thang M."/>
            <person name="Chan C."/>
        </authorList>
    </citation>
    <scope>NUCLEOTIDE SEQUENCE</scope>
</reference>
<proteinExistence type="predicted"/>
<gene>
    <name evidence="1" type="primary">prmC</name>
    <name evidence="1" type="ORF">SNAT2548_LOCUS20644</name>
</gene>
<keyword evidence="2" id="KW-1185">Reference proteome</keyword>
<organism evidence="1 2">
    <name type="scientific">Symbiodinium natans</name>
    <dbReference type="NCBI Taxonomy" id="878477"/>
    <lineage>
        <taxon>Eukaryota</taxon>
        <taxon>Sar</taxon>
        <taxon>Alveolata</taxon>
        <taxon>Dinophyceae</taxon>
        <taxon>Suessiales</taxon>
        <taxon>Symbiodiniaceae</taxon>
        <taxon>Symbiodinium</taxon>
    </lineage>
</organism>
<evidence type="ECO:0000313" key="2">
    <source>
        <dbReference type="Proteomes" id="UP000604046"/>
    </source>
</evidence>
<dbReference type="EMBL" id="CAJNDS010002217">
    <property type="protein sequence ID" value="CAE7378084.1"/>
    <property type="molecule type" value="Genomic_DNA"/>
</dbReference>
<sequence length="609" mass="67183">MQQEVAIYTRSSLVEQSTAVAQPIVEAKSWHFGFKFGGSMKASSGWHSQTTPSVHEDEIATVGNIYFIDADQDIDMLGGEFRWVPPNDTSEVDFYVGYFVLTTGALYGDRRFEFEVAGSLNSYNLPFQTLQSGYGFFSIYTKSSLAEQTTPYSIEVIDFCHNVPTLENQSLYVEEGVRLIDIYDVPEVVITKFTKVTEDGLVLEFAPLRRGPVYMIITDTVAVAGMTSTNVQSLHNALGGPNCRIPGNLMVSCTNITFQLSGCSLSVGGRFNYRLWILQEDEEFGLLGEAAYIDFYVTSVVFDQGPFIYFRNATAVGLQYIPSHEGFEWMYAIPTAGGYADQVLLGDEPVVWVQRVKAMYLAAQGGKCQNVRAPILGKQAKVSFLYDCEFTLGQEYRIFILLEDGFGRQDGILKTVNFVYQGEMTKDSAIPYSHPVPSATMWRLIPLTQVSTEWKVQQLRMFSDVTCSHSVAAYPAPYRDPLLSTWQEGQPLPTGFPFSHPGPLPVESVFEDGIGRGFVSGRPCGPGDCHIGFSFGSGLFGADSMTAAVKVGCVEVTQSDATGEFAESLELQYFDGSQYISYRQAFNLVGGTALVPTFNGTVGLHVDPR</sequence>
<dbReference type="AlphaFoldDB" id="A0A812Q0E2"/>
<dbReference type="Proteomes" id="UP000604046">
    <property type="component" value="Unassembled WGS sequence"/>
</dbReference>
<dbReference type="OrthoDB" id="430731at2759"/>
<accession>A0A812Q0E2</accession>